<comment type="caution">
    <text evidence="1">The sequence shown here is derived from an EMBL/GenBank/DDBJ whole genome shotgun (WGS) entry which is preliminary data.</text>
</comment>
<name>A0ABX9IIM2_9FLAO</name>
<accession>A0ABX9IIM2</accession>
<dbReference type="Proteomes" id="UP000256491">
    <property type="component" value="Unassembled WGS sequence"/>
</dbReference>
<dbReference type="EMBL" id="QNUF01000016">
    <property type="protein sequence ID" value="REC74402.1"/>
    <property type="molecule type" value="Genomic_DNA"/>
</dbReference>
<gene>
    <name evidence="1" type="ORF">DRF57_14175</name>
</gene>
<evidence type="ECO:0000313" key="2">
    <source>
        <dbReference type="Proteomes" id="UP000256491"/>
    </source>
</evidence>
<dbReference type="RefSeq" id="WP_115919200.1">
    <property type="nucleotide sequence ID" value="NZ_BJYH01000022.1"/>
</dbReference>
<reference evidence="1 2" key="1">
    <citation type="journal article" date="2010" name="Syst. Appl. Microbiol.">
        <title>Four new species of Chryseobacterium from the rhizosphere of coastal sand dune plants, Chryseobacterium elymi sp. nov., Chryseobacterium hagamense sp. nov., Chryseobacterium lathyri sp. nov. and Chryseobacterium rhizosphaerae sp. nov.</title>
        <authorList>
            <person name="Cho S.H."/>
            <person name="Lee K.S."/>
            <person name="Shin D.S."/>
            <person name="Han J.H."/>
            <person name="Park K.S."/>
            <person name="Lee C.H."/>
            <person name="Park K.H."/>
            <person name="Kim S.B."/>
        </authorList>
    </citation>
    <scope>NUCLEOTIDE SEQUENCE [LARGE SCALE GENOMIC DNA]</scope>
    <source>
        <strain evidence="1 2">KCTC 22548</strain>
    </source>
</reference>
<sequence>MNQNIINQYSISFQNRVDNWDIFGKEINKIITTNNKYLTSFLISWNSVEQINNSLLPDINQALISPNIEVDSDSATVDIIMFNNLVDFYDDSNGYVNSIPLQDFKEIVTGWRDFLKTLPLGGSKV</sequence>
<keyword evidence="2" id="KW-1185">Reference proteome</keyword>
<organism evidence="1 2">
    <name type="scientific">Chryseobacterium rhizosphaerae</name>
    <dbReference type="NCBI Taxonomy" id="395937"/>
    <lineage>
        <taxon>Bacteria</taxon>
        <taxon>Pseudomonadati</taxon>
        <taxon>Bacteroidota</taxon>
        <taxon>Flavobacteriia</taxon>
        <taxon>Flavobacteriales</taxon>
        <taxon>Weeksellaceae</taxon>
        <taxon>Chryseobacterium group</taxon>
        <taxon>Chryseobacterium</taxon>
    </lineage>
</organism>
<protein>
    <submittedName>
        <fullName evidence="1">Uncharacterized protein</fullName>
    </submittedName>
</protein>
<proteinExistence type="predicted"/>
<evidence type="ECO:0000313" key="1">
    <source>
        <dbReference type="EMBL" id="REC74402.1"/>
    </source>
</evidence>